<dbReference type="Proteomes" id="UP000789595">
    <property type="component" value="Unassembled WGS sequence"/>
</dbReference>
<dbReference type="AlphaFoldDB" id="A0A7S4E8J0"/>
<dbReference type="OrthoDB" id="198417at2759"/>
<dbReference type="InterPro" id="IPR000210">
    <property type="entry name" value="BTB/POZ_dom"/>
</dbReference>
<proteinExistence type="predicted"/>
<keyword evidence="1" id="KW-0175">Coiled coil</keyword>
<gene>
    <name evidence="3" type="ORF">PCAL00307_LOCUS11763</name>
    <name evidence="4" type="ORF">PECAL_1P10210</name>
</gene>
<dbReference type="PROSITE" id="PS50097">
    <property type="entry name" value="BTB"/>
    <property type="match status" value="1"/>
</dbReference>
<dbReference type="EMBL" id="HBIW01013709">
    <property type="protein sequence ID" value="CAE0696327.1"/>
    <property type="molecule type" value="Transcribed_RNA"/>
</dbReference>
<dbReference type="Gene3D" id="3.30.710.10">
    <property type="entry name" value="Potassium Channel Kv1.1, Chain A"/>
    <property type="match status" value="1"/>
</dbReference>
<name>A0A7S4E8J0_9STRA</name>
<accession>A0A7S4E8J0</accession>
<evidence type="ECO:0000313" key="4">
    <source>
        <dbReference type="EMBL" id="CAH0364648.1"/>
    </source>
</evidence>
<evidence type="ECO:0000256" key="1">
    <source>
        <dbReference type="SAM" id="Coils"/>
    </source>
</evidence>
<evidence type="ECO:0000259" key="2">
    <source>
        <dbReference type="PROSITE" id="PS50097"/>
    </source>
</evidence>
<dbReference type="InterPro" id="IPR045068">
    <property type="entry name" value="BACURD1-3"/>
</dbReference>
<keyword evidence="5" id="KW-1185">Reference proteome</keyword>
<evidence type="ECO:0000313" key="5">
    <source>
        <dbReference type="Proteomes" id="UP000789595"/>
    </source>
</evidence>
<protein>
    <recommendedName>
        <fullName evidence="2">BTB domain-containing protein</fullName>
    </recommendedName>
</protein>
<reference evidence="3" key="1">
    <citation type="submission" date="2021-01" db="EMBL/GenBank/DDBJ databases">
        <authorList>
            <person name="Corre E."/>
            <person name="Pelletier E."/>
            <person name="Niang G."/>
            <person name="Scheremetjew M."/>
            <person name="Finn R."/>
            <person name="Kale V."/>
            <person name="Holt S."/>
            <person name="Cochrane G."/>
            <person name="Meng A."/>
            <person name="Brown T."/>
            <person name="Cohen L."/>
        </authorList>
    </citation>
    <scope>NUCLEOTIDE SEQUENCE</scope>
    <source>
        <strain evidence="3">CCMP1756</strain>
    </source>
</reference>
<feature type="domain" description="BTB" evidence="2">
    <location>
        <begin position="57"/>
        <end position="121"/>
    </location>
</feature>
<reference evidence="4" key="2">
    <citation type="submission" date="2021-11" db="EMBL/GenBank/DDBJ databases">
        <authorList>
            <consortium name="Genoscope - CEA"/>
            <person name="William W."/>
        </authorList>
    </citation>
    <scope>NUCLEOTIDE SEQUENCE</scope>
</reference>
<dbReference type="EMBL" id="CAKKNE010000001">
    <property type="protein sequence ID" value="CAH0364648.1"/>
    <property type="molecule type" value="Genomic_DNA"/>
</dbReference>
<feature type="coiled-coil region" evidence="1">
    <location>
        <begin position="15"/>
        <end position="42"/>
    </location>
</feature>
<dbReference type="GO" id="GO:0051260">
    <property type="term" value="P:protein homooligomerization"/>
    <property type="evidence" value="ECO:0007669"/>
    <property type="project" value="InterPro"/>
</dbReference>
<dbReference type="Pfam" id="PF02214">
    <property type="entry name" value="BTB_2"/>
    <property type="match status" value="1"/>
</dbReference>
<organism evidence="3">
    <name type="scientific">Pelagomonas calceolata</name>
    <dbReference type="NCBI Taxonomy" id="35677"/>
    <lineage>
        <taxon>Eukaryota</taxon>
        <taxon>Sar</taxon>
        <taxon>Stramenopiles</taxon>
        <taxon>Ochrophyta</taxon>
        <taxon>Pelagophyceae</taxon>
        <taxon>Pelagomonadales</taxon>
        <taxon>Pelagomonadaceae</taxon>
        <taxon>Pelagomonas</taxon>
    </lineage>
</organism>
<dbReference type="SUPFAM" id="SSF54695">
    <property type="entry name" value="POZ domain"/>
    <property type="match status" value="1"/>
</dbReference>
<evidence type="ECO:0000313" key="3">
    <source>
        <dbReference type="EMBL" id="CAE0696327.1"/>
    </source>
</evidence>
<dbReference type="InterPro" id="IPR003131">
    <property type="entry name" value="T1-type_BTB"/>
</dbReference>
<dbReference type="PANTHER" id="PTHR11145">
    <property type="entry name" value="BTB/POZ DOMAIN-CONTAINING ADAPTER FOR CUL3-MEDIATED RHOA DEGRADATION PROTEIN FAMILY MEMBER"/>
    <property type="match status" value="1"/>
</dbReference>
<dbReference type="InterPro" id="IPR011333">
    <property type="entry name" value="SKP1/BTB/POZ_sf"/>
</dbReference>
<dbReference type="SMART" id="SM00225">
    <property type="entry name" value="BTB"/>
    <property type="match status" value="1"/>
</dbReference>
<sequence length="820" mass="91801">MDQQQPNTDPAQHAAAEIMRRLRAKERELRETQATLEREREAHGRSASAVAHHREASVVKLSIGGTHFTTSKSTLVPASGFFSVLLSGRFPPVLDDSGAVFVDRDAQHFPQVLAFLRDGAMPRWGSDEEREALEREADFYQIEALMRVVGPAQNMVAAAGPTNERMRDEENELRALFVSARDDPRISHPHTHLIDVFSSLTTFVGGGVELDELRDVPTLARFHTHRPPVAGAPSVVPSVDVFRRQFQSFAGGLLDGFDWENLVAAGSSALIPALPLPRRPETWRTAALTDADYERLCYLHLAPFGLDDRADLDFVTDDPRFFEALQTQWDNDETVPEDEQGGDAPHKDVVDVVRDMPVSTSDVDLFIHGVEDESQALAIIRRVHEHLVRKCPDDGYVTAWRGRHAVTFHVGSMKVSRTNPDHIHGDPRSRRRHCESHWCPRRIQVVFRLYKSIAEVLMGFDLDASCFGYDGLRLWCLPRARRAVNGRINVVDPSRQSVTYETRLLKYAERGFAIAVPGLEPQRLDASATLRPWHEVNGLARLLCVIKHRQERVNHIKAGREMNSGGRWEMPRDGQALCEHKGGKAGMGERVMNWFGAAAARGMDPDKPDGNAIVCVAPDAQSRTMTGWRVPSSLCRLLQALNLLDKLRPEPDAPAPFEASDYEDIVVDGRTTREVLRAISRNSFWHNDAYTPPFDATRCRRAPIVVASTRGDATPHRIALDFNLLVDTPPNPLIIGLPGLGRRTSDEPDLTASYTYVSSLGRRVEWITVDPGRQYIGSFRPLDNDWFKDAYLSNGAAKFSDDLLASFSTPRPELQQPPRQ</sequence>
<dbReference type="PANTHER" id="PTHR11145:SF8">
    <property type="entry name" value="RE57120P"/>
    <property type="match status" value="1"/>
</dbReference>